<dbReference type="PaxDb" id="6945-B7QD42"/>
<dbReference type="Proteomes" id="UP000001555">
    <property type="component" value="Unassembled WGS sequence"/>
</dbReference>
<evidence type="ECO:0007829" key="4">
    <source>
        <dbReference type="PeptideAtlas" id="B7QD42"/>
    </source>
</evidence>
<dbReference type="VEuPathDB" id="VectorBase:ISCI012710"/>
<evidence type="ECO:0000313" key="3">
    <source>
        <dbReference type="Proteomes" id="UP000001555"/>
    </source>
</evidence>
<proteinExistence type="evidence at protein level"/>
<evidence type="ECO:0000313" key="2">
    <source>
        <dbReference type="EnsemblMetazoa" id="ISCW012710-PA"/>
    </source>
</evidence>
<dbReference type="VEuPathDB" id="VectorBase:ISCP_015276"/>
<name>B7QD42_IXOSC</name>
<reference evidence="2" key="2">
    <citation type="submission" date="2020-05" db="UniProtKB">
        <authorList>
            <consortium name="EnsemblMetazoa"/>
        </authorList>
    </citation>
    <scope>IDENTIFICATION</scope>
    <source>
        <strain evidence="2">wikel</strain>
    </source>
</reference>
<dbReference type="EMBL" id="DS911161">
    <property type="protein sequence ID" value="EEC16764.1"/>
    <property type="molecule type" value="Genomic_DNA"/>
</dbReference>
<organism>
    <name type="scientific">Ixodes scapularis</name>
    <name type="common">Black-legged tick</name>
    <name type="synonym">Deer tick</name>
    <dbReference type="NCBI Taxonomy" id="6945"/>
    <lineage>
        <taxon>Eukaryota</taxon>
        <taxon>Metazoa</taxon>
        <taxon>Ecdysozoa</taxon>
        <taxon>Arthropoda</taxon>
        <taxon>Chelicerata</taxon>
        <taxon>Arachnida</taxon>
        <taxon>Acari</taxon>
        <taxon>Parasitiformes</taxon>
        <taxon>Ixodida</taxon>
        <taxon>Ixodoidea</taxon>
        <taxon>Ixodidae</taxon>
        <taxon>Ixodinae</taxon>
        <taxon>Ixodes</taxon>
    </lineage>
</organism>
<dbReference type="OrthoDB" id="329563at2759"/>
<accession>B7QD42</accession>
<dbReference type="AlphaFoldDB" id="B7QD42"/>
<reference evidence="1 3" key="1">
    <citation type="submission" date="2008-03" db="EMBL/GenBank/DDBJ databases">
        <title>Annotation of Ixodes scapularis.</title>
        <authorList>
            <consortium name="Ixodes scapularis Genome Project Consortium"/>
            <person name="Caler E."/>
            <person name="Hannick L.I."/>
            <person name="Bidwell S."/>
            <person name="Joardar V."/>
            <person name="Thiagarajan M."/>
            <person name="Amedeo P."/>
            <person name="Galinsky K.J."/>
            <person name="Schobel S."/>
            <person name="Inman J."/>
            <person name="Hostetler J."/>
            <person name="Miller J."/>
            <person name="Hammond M."/>
            <person name="Megy K."/>
            <person name="Lawson D."/>
            <person name="Kodira C."/>
            <person name="Sutton G."/>
            <person name="Meyer J."/>
            <person name="Hill C.A."/>
            <person name="Birren B."/>
            <person name="Nene V."/>
            <person name="Collins F."/>
            <person name="Alarcon-Chaidez F."/>
            <person name="Wikel S."/>
            <person name="Strausberg R."/>
        </authorList>
    </citation>
    <scope>NUCLEOTIDE SEQUENCE [LARGE SCALE GENOMIC DNA]</scope>
    <source>
        <strain evidence="3">Wikel</strain>
        <strain evidence="1">Wikel colony</strain>
    </source>
</reference>
<keyword evidence="4" id="KW-1267">Proteomics identification</keyword>
<gene>
    <name evidence="1" type="ORF">IscW_ISCW012710</name>
</gene>
<dbReference type="EnsemblMetazoa" id="ISCW012710-RA">
    <property type="protein sequence ID" value="ISCW012710-PA"/>
    <property type="gene ID" value="ISCW012710"/>
</dbReference>
<evidence type="ECO:0000313" key="1">
    <source>
        <dbReference type="EMBL" id="EEC16764.1"/>
    </source>
</evidence>
<protein>
    <submittedName>
        <fullName evidence="1 2">Uncharacterized protein</fullName>
    </submittedName>
</protein>
<dbReference type="HOGENOM" id="CLU_2429531_0_0_1"/>
<dbReference type="VEuPathDB" id="VectorBase:ISCW012710"/>
<keyword evidence="3" id="KW-1185">Reference proteome</keyword>
<sequence length="91" mass="9109">MVASQGMGQSKLSVLPLPCDASPAVQAPLLVVRSGFLTPQGDCSPLPATPDLGCEPLLTGVKAPAKQHLSSIKGVRSVFGGVTALSPLSAS</sequence>
<dbReference type="InParanoid" id="B7QD42"/>
<dbReference type="EMBL" id="ABJB011053564">
    <property type="status" value="NOT_ANNOTATED_CDS"/>
    <property type="molecule type" value="Genomic_DNA"/>
</dbReference>